<dbReference type="InterPro" id="IPR035516">
    <property type="entry name" value="Gyrase/topoIV_suA_C"/>
</dbReference>
<accession>A0A832RUK1</accession>
<evidence type="ECO:0000256" key="6">
    <source>
        <dbReference type="ARBA" id="ARBA00023125"/>
    </source>
</evidence>
<dbReference type="Gene3D" id="3.90.199.10">
    <property type="entry name" value="Topoisomerase II, domain 5"/>
    <property type="match status" value="1"/>
</dbReference>
<dbReference type="Gene3D" id="1.10.268.10">
    <property type="entry name" value="Topoisomerase, domain 3"/>
    <property type="match status" value="1"/>
</dbReference>
<gene>
    <name evidence="9 12" type="primary">gyrA</name>
    <name evidence="12" type="ORF">HA299_00550</name>
</gene>
<dbReference type="GO" id="GO:0005694">
    <property type="term" value="C:chromosome"/>
    <property type="evidence" value="ECO:0007669"/>
    <property type="project" value="InterPro"/>
</dbReference>
<comment type="function">
    <text evidence="9">A type II topoisomerase that negatively supercoils closed circular double-stranded (ds) DNA in an ATP-dependent manner to modulate DNA topology and maintain chromosomes in an underwound state. Negative supercoiling favors strand separation, and DNA replication, transcription, recombination and repair, all of which involve strand separation. Also able to catalyze the interconversion of other topological isomers of dsDNA rings, including catenanes and knotted rings. Type II topoisomerases break and join 2 DNA strands simultaneously in an ATP-dependent manner.</text>
</comment>
<dbReference type="GO" id="GO:0006261">
    <property type="term" value="P:DNA-templated DNA replication"/>
    <property type="evidence" value="ECO:0007669"/>
    <property type="project" value="UniProtKB-UniRule"/>
</dbReference>
<comment type="catalytic activity">
    <reaction evidence="1 9">
        <text>ATP-dependent breakage, passage and rejoining of double-stranded DNA.</text>
        <dbReference type="EC" id="5.6.2.2"/>
    </reaction>
</comment>
<comment type="miscellaneous">
    <text evidence="9">Few gyrases are as efficient as E.coli at forming negative supercoils. Not all organisms have 2 type II topoisomerases; in organisms with a single type II topoisomerase this enzyme also has to decatenate newly replicated chromosomes.</text>
</comment>
<dbReference type="InterPro" id="IPR050220">
    <property type="entry name" value="Type_II_DNA_Topoisomerases"/>
</dbReference>
<dbReference type="Pfam" id="PF03989">
    <property type="entry name" value="DNA_gyraseA_C"/>
    <property type="match status" value="6"/>
</dbReference>
<feature type="domain" description="Topo IIA-type catalytic" evidence="11">
    <location>
        <begin position="36"/>
        <end position="500"/>
    </location>
</feature>
<evidence type="ECO:0000256" key="7">
    <source>
        <dbReference type="ARBA" id="ARBA00023235"/>
    </source>
</evidence>
<keyword evidence="6 9" id="KW-0238">DNA-binding</keyword>
<dbReference type="InterPro" id="IPR005743">
    <property type="entry name" value="GyrA"/>
</dbReference>
<dbReference type="NCBIfam" id="TIGR01063">
    <property type="entry name" value="gyrA"/>
    <property type="match status" value="1"/>
</dbReference>
<dbReference type="PROSITE" id="PS52040">
    <property type="entry name" value="TOPO_IIA"/>
    <property type="match status" value="1"/>
</dbReference>
<comment type="subunit">
    <text evidence="9">Heterotetramer, composed of two GyrA and two GyrB chains. In the heterotetramer, GyrA contains the active site tyrosine that forms a transient covalent intermediate with DNA, while GyrB binds cofactors and catalyzes ATP hydrolysis.</text>
</comment>
<dbReference type="InterPro" id="IPR002205">
    <property type="entry name" value="Topo_IIA_dom_A"/>
</dbReference>
<dbReference type="InterPro" id="IPR013760">
    <property type="entry name" value="Topo_IIA-like_dom_sf"/>
</dbReference>
<dbReference type="InterPro" id="IPR013757">
    <property type="entry name" value="Topo_IIA_A_a_sf"/>
</dbReference>
<dbReference type="AlphaFoldDB" id="A0A832RUK1"/>
<dbReference type="SMART" id="SM00434">
    <property type="entry name" value="TOP4c"/>
    <property type="match status" value="1"/>
</dbReference>
<dbReference type="RefSeq" id="WP_042684408.1">
    <property type="nucleotide sequence ID" value="NZ_DUIH01000002.1"/>
</dbReference>
<dbReference type="FunFam" id="3.90.199.10:FF:000001">
    <property type="entry name" value="DNA gyrase subunit A"/>
    <property type="match status" value="1"/>
</dbReference>
<keyword evidence="10" id="KW-0175">Coiled coil</keyword>
<dbReference type="InterPro" id="IPR006691">
    <property type="entry name" value="GyrA/parC_rep"/>
</dbReference>
<sequence length="819" mass="91851">MEVAHGGERVVPVLIEEEMKRSYIDYAMSVIVGRALPDVRDGLKPVHRRILYSMWESKLTHDRPYKKSARVVGDVLGKYHPHGDAAVYDALVRMAQDFSLRYPLIDGQGNFGSIDGDEAAAMRYTEVRLEKIAEEMLADIEKDTVDFVPNYDSSLKEPVVLPSRLPNLLVNGSSGIAVGMATNIPPHNLSEVCDAIVALIDDPDIDVDGLMRHIKGPDFPTGAVIFGVDGIRSAYESGRGTIKIRAVASIEPLRGGREAIVITELPYQVNKAQLIEHIARLVREGVLSGISNIRDESDKEGIRVVIELKRGTNSSVVLNRLYRHTKCELSFGIINLALVDGEPRELSLKQMLWLFVEHRRDVIRRRSSFELHQAEQRIHVLEGLKLALDNLDEVVPLIRAAKTPRDAQQELIARFKMSELQAQKILEMPLRRLTALEREKLDEEHAQLKKRAEHLRALLADDSLIMAEIKREVMELREMYGDERRTRIEGDIVEMDAEDLIADEEVVVSLTHGGYLKRTPLRAYRTQRRGGKGVKGMDTKDSDHVENFHIASTHDHMLFFTNRGVAYRLRVYELPEGERHAMGKPVVNFLSLTKGERITAMIPVRDVSEGRYLTMATRKGFVKRLSLNELAHAGRRGVRAIGLVEGDELVGVRLTDGHSDVVLSTKLGYSLVFSEDEVRQMGRTARGVRGITLREGDEVVSLAVLTEGVQLLSITERGYGKRMSPEELRSIKRGMRRGAKGVITTKITSQTGYLMGVREVHPEDEVVLSTENGAVIRMGTSQIAQYGRSARGVRVMDVSENDRVVSFSIVPKDAETERR</sequence>
<evidence type="ECO:0000256" key="1">
    <source>
        <dbReference type="ARBA" id="ARBA00000185"/>
    </source>
</evidence>
<evidence type="ECO:0000256" key="2">
    <source>
        <dbReference type="ARBA" id="ARBA00008263"/>
    </source>
</evidence>
<keyword evidence="3 9" id="KW-0547">Nucleotide-binding</keyword>
<dbReference type="GO" id="GO:0005737">
    <property type="term" value="C:cytoplasm"/>
    <property type="evidence" value="ECO:0007669"/>
    <property type="project" value="UniProtKB-SubCell"/>
</dbReference>
<keyword evidence="9" id="KW-0963">Cytoplasm</keyword>
<evidence type="ECO:0000256" key="9">
    <source>
        <dbReference type="HAMAP-Rule" id="MF_01897"/>
    </source>
</evidence>
<dbReference type="GO" id="GO:0003918">
    <property type="term" value="F:DNA topoisomerase type II (double strand cut, ATP-hydrolyzing) activity"/>
    <property type="evidence" value="ECO:0007669"/>
    <property type="project" value="UniProtKB-UniRule"/>
</dbReference>
<evidence type="ECO:0000256" key="10">
    <source>
        <dbReference type="SAM" id="Coils"/>
    </source>
</evidence>
<dbReference type="GO" id="GO:0006265">
    <property type="term" value="P:DNA topological change"/>
    <property type="evidence" value="ECO:0007669"/>
    <property type="project" value="UniProtKB-UniRule"/>
</dbReference>
<dbReference type="SUPFAM" id="SSF56719">
    <property type="entry name" value="Type II DNA topoisomerase"/>
    <property type="match status" value="1"/>
</dbReference>
<evidence type="ECO:0000256" key="3">
    <source>
        <dbReference type="ARBA" id="ARBA00022741"/>
    </source>
</evidence>
<feature type="coiled-coil region" evidence="10">
    <location>
        <begin position="431"/>
        <end position="486"/>
    </location>
</feature>
<comment type="subcellular location">
    <subcellularLocation>
        <location evidence="9">Cytoplasm</location>
    </subcellularLocation>
</comment>
<dbReference type="EMBL" id="DUIH01000002">
    <property type="protein sequence ID" value="HIH69105.1"/>
    <property type="molecule type" value="Genomic_DNA"/>
</dbReference>
<protein>
    <recommendedName>
        <fullName evidence="9">DNA gyrase subunit A</fullName>
        <ecNumber evidence="9">5.6.2.2</ecNumber>
    </recommendedName>
</protein>
<evidence type="ECO:0000256" key="8">
    <source>
        <dbReference type="ARBA" id="ARBA00063644"/>
    </source>
</evidence>
<dbReference type="Gene3D" id="2.120.10.90">
    <property type="entry name" value="DNA gyrase/topoisomerase IV, subunit A, C-terminal"/>
    <property type="match status" value="1"/>
</dbReference>
<evidence type="ECO:0000256" key="4">
    <source>
        <dbReference type="ARBA" id="ARBA00022840"/>
    </source>
</evidence>
<comment type="caution">
    <text evidence="12">The sequence shown here is derived from an EMBL/GenBank/DDBJ whole genome shotgun (WGS) entry which is preliminary data.</text>
</comment>
<dbReference type="NCBIfam" id="NF004044">
    <property type="entry name" value="PRK05561.1"/>
    <property type="match status" value="1"/>
</dbReference>
<dbReference type="CDD" id="cd00187">
    <property type="entry name" value="TOP4c"/>
    <property type="match status" value="1"/>
</dbReference>
<dbReference type="FunFam" id="2.120.10.90:FF:000005">
    <property type="entry name" value="DNA topoisomerase 4 subunit A"/>
    <property type="match status" value="1"/>
</dbReference>
<dbReference type="InterPro" id="IPR013758">
    <property type="entry name" value="Topo_IIA_A/C_ab"/>
</dbReference>
<dbReference type="Pfam" id="PF00521">
    <property type="entry name" value="DNA_topoisoIV"/>
    <property type="match status" value="1"/>
</dbReference>
<evidence type="ECO:0000313" key="13">
    <source>
        <dbReference type="Proteomes" id="UP000600363"/>
    </source>
</evidence>
<keyword evidence="5 9" id="KW-0799">Topoisomerase</keyword>
<organism evidence="12 13">
    <name type="scientific">Methermicoccus shengliensis</name>
    <dbReference type="NCBI Taxonomy" id="660064"/>
    <lineage>
        <taxon>Archaea</taxon>
        <taxon>Methanobacteriati</taxon>
        <taxon>Methanobacteriota</taxon>
        <taxon>Stenosarchaea group</taxon>
        <taxon>Methanomicrobia</taxon>
        <taxon>Methanosarcinales</taxon>
        <taxon>Methermicoccaceae</taxon>
        <taxon>Methermicoccus</taxon>
    </lineage>
</organism>
<proteinExistence type="inferred from homology"/>
<dbReference type="PANTHER" id="PTHR43493:SF5">
    <property type="entry name" value="DNA GYRASE SUBUNIT A, CHLOROPLASTIC_MITOCHONDRIAL"/>
    <property type="match status" value="1"/>
</dbReference>
<evidence type="ECO:0000256" key="5">
    <source>
        <dbReference type="ARBA" id="ARBA00023029"/>
    </source>
</evidence>
<evidence type="ECO:0000259" key="11">
    <source>
        <dbReference type="PROSITE" id="PS52040"/>
    </source>
</evidence>
<feature type="active site" description="O-(5'-phospho-DNA)-tyrosine intermediate" evidence="9">
    <location>
        <position position="124"/>
    </location>
</feature>
<dbReference type="Proteomes" id="UP000600363">
    <property type="component" value="Unassembled WGS sequence"/>
</dbReference>
<dbReference type="FunFam" id="1.10.268.10:FF:000001">
    <property type="entry name" value="DNA gyrase subunit A"/>
    <property type="match status" value="1"/>
</dbReference>
<dbReference type="Gene3D" id="3.30.1360.40">
    <property type="match status" value="1"/>
</dbReference>
<dbReference type="EC" id="5.6.2.2" evidence="9"/>
<keyword evidence="7 9" id="KW-0413">Isomerase</keyword>
<dbReference type="NCBIfam" id="NF004043">
    <property type="entry name" value="PRK05560.1"/>
    <property type="match status" value="1"/>
</dbReference>
<reference evidence="12" key="1">
    <citation type="journal article" date="2020" name="bioRxiv">
        <title>A rank-normalized archaeal taxonomy based on genome phylogeny resolves widespread incomplete and uneven classifications.</title>
        <authorList>
            <person name="Rinke C."/>
            <person name="Chuvochina M."/>
            <person name="Mussig A.J."/>
            <person name="Chaumeil P.-A."/>
            <person name="Waite D.W."/>
            <person name="Whitman W.B."/>
            <person name="Parks D.H."/>
            <person name="Hugenholtz P."/>
        </authorList>
    </citation>
    <scope>NUCLEOTIDE SEQUENCE</scope>
    <source>
        <strain evidence="12">UBA12518</strain>
    </source>
</reference>
<dbReference type="SUPFAM" id="SSF101904">
    <property type="entry name" value="GyrA/ParC C-terminal domain-like"/>
    <property type="match status" value="1"/>
</dbReference>
<comment type="subunit">
    <text evidence="8">Heterotetramer composed of ParC and ParE.</text>
</comment>
<dbReference type="GO" id="GO:0009330">
    <property type="term" value="C:DNA topoisomerase type II (double strand cut, ATP-hydrolyzing) complex"/>
    <property type="evidence" value="ECO:0007669"/>
    <property type="project" value="TreeGrafter"/>
</dbReference>
<dbReference type="HAMAP" id="MF_01897">
    <property type="entry name" value="GyrA"/>
    <property type="match status" value="1"/>
</dbReference>
<dbReference type="GO" id="GO:0003677">
    <property type="term" value="F:DNA binding"/>
    <property type="evidence" value="ECO:0007669"/>
    <property type="project" value="UniProtKB-UniRule"/>
</dbReference>
<dbReference type="GO" id="GO:0005524">
    <property type="term" value="F:ATP binding"/>
    <property type="evidence" value="ECO:0007669"/>
    <property type="project" value="UniProtKB-UniRule"/>
</dbReference>
<evidence type="ECO:0000313" key="12">
    <source>
        <dbReference type="EMBL" id="HIH69105.1"/>
    </source>
</evidence>
<dbReference type="PANTHER" id="PTHR43493">
    <property type="entry name" value="DNA GYRASE/TOPOISOMERASE SUBUNIT A"/>
    <property type="match status" value="1"/>
</dbReference>
<dbReference type="FunFam" id="3.30.1360.40:FF:000002">
    <property type="entry name" value="DNA gyrase subunit A"/>
    <property type="match status" value="1"/>
</dbReference>
<feature type="short sequence motif" description="GyrA-box" evidence="9">
    <location>
        <begin position="527"/>
        <end position="533"/>
    </location>
</feature>
<comment type="similarity">
    <text evidence="2 9">Belongs to the type II topoisomerase GyrA/ParC subunit family.</text>
</comment>
<keyword evidence="4 9" id="KW-0067">ATP-binding</keyword>
<name>A0A832RUK1_9EURY</name>